<comment type="caution">
    <text evidence="8">The sequence shown here is derived from an EMBL/GenBank/DDBJ whole genome shotgun (WGS) entry which is preliminary data.</text>
</comment>
<evidence type="ECO:0000256" key="2">
    <source>
        <dbReference type="ARBA" id="ARBA00022617"/>
    </source>
</evidence>
<protein>
    <submittedName>
        <fullName evidence="8">Cytochrome c</fullName>
    </submittedName>
</protein>
<dbReference type="PANTHER" id="PTHR37823">
    <property type="entry name" value="CYTOCHROME C-553-LIKE"/>
    <property type="match status" value="1"/>
</dbReference>
<dbReference type="Pfam" id="PF13442">
    <property type="entry name" value="Cytochrome_CBB3"/>
    <property type="match status" value="1"/>
</dbReference>
<accession>A0A8J7AFW9</accession>
<dbReference type="PANTHER" id="PTHR37823:SF1">
    <property type="entry name" value="CYTOCHROME C-553-LIKE"/>
    <property type="match status" value="1"/>
</dbReference>
<dbReference type="GO" id="GO:0020037">
    <property type="term" value="F:heme binding"/>
    <property type="evidence" value="ECO:0007669"/>
    <property type="project" value="InterPro"/>
</dbReference>
<evidence type="ECO:0000259" key="7">
    <source>
        <dbReference type="PROSITE" id="PS51007"/>
    </source>
</evidence>
<keyword evidence="1" id="KW-0813">Transport</keyword>
<dbReference type="Proteomes" id="UP000636505">
    <property type="component" value="Unassembled WGS sequence"/>
</dbReference>
<dbReference type="InterPro" id="IPR051811">
    <property type="entry name" value="Cytochrome_c550/c551-like"/>
</dbReference>
<name>A0A8J7AFW9_9CYAN</name>
<evidence type="ECO:0000256" key="4">
    <source>
        <dbReference type="ARBA" id="ARBA00022982"/>
    </source>
</evidence>
<dbReference type="GO" id="GO:0046872">
    <property type="term" value="F:metal ion binding"/>
    <property type="evidence" value="ECO:0007669"/>
    <property type="project" value="UniProtKB-KW"/>
</dbReference>
<dbReference type="InterPro" id="IPR009056">
    <property type="entry name" value="Cyt_c-like_dom"/>
</dbReference>
<gene>
    <name evidence="8" type="ORF">IQ241_05495</name>
</gene>
<feature type="domain" description="Cytochrome c" evidence="7">
    <location>
        <begin position="41"/>
        <end position="114"/>
    </location>
</feature>
<evidence type="ECO:0000313" key="8">
    <source>
        <dbReference type="EMBL" id="MBE9076753.1"/>
    </source>
</evidence>
<evidence type="ECO:0000256" key="3">
    <source>
        <dbReference type="ARBA" id="ARBA00022723"/>
    </source>
</evidence>
<proteinExistence type="predicted"/>
<evidence type="ECO:0000313" key="9">
    <source>
        <dbReference type="Proteomes" id="UP000636505"/>
    </source>
</evidence>
<dbReference type="AlphaFoldDB" id="A0A8J7AFW9"/>
<keyword evidence="2 6" id="KW-0349">Heme</keyword>
<dbReference type="InterPro" id="IPR036909">
    <property type="entry name" value="Cyt_c-like_dom_sf"/>
</dbReference>
<reference evidence="8" key="1">
    <citation type="submission" date="2020-10" db="EMBL/GenBank/DDBJ databases">
        <authorList>
            <person name="Castelo-Branco R."/>
            <person name="Eusebio N."/>
            <person name="Adriana R."/>
            <person name="Vieira A."/>
            <person name="Brugerolle De Fraissinette N."/>
            <person name="Rezende De Castro R."/>
            <person name="Schneider M.P."/>
            <person name="Vasconcelos V."/>
            <person name="Leao P.N."/>
        </authorList>
    </citation>
    <scope>NUCLEOTIDE SEQUENCE</scope>
    <source>
        <strain evidence="8">LEGE 07310</strain>
    </source>
</reference>
<dbReference type="PROSITE" id="PS51007">
    <property type="entry name" value="CYTC"/>
    <property type="match status" value="1"/>
</dbReference>
<dbReference type="SUPFAM" id="SSF46626">
    <property type="entry name" value="Cytochrome c"/>
    <property type="match status" value="1"/>
</dbReference>
<dbReference type="Gene3D" id="1.10.760.10">
    <property type="entry name" value="Cytochrome c-like domain"/>
    <property type="match status" value="1"/>
</dbReference>
<evidence type="ECO:0000256" key="5">
    <source>
        <dbReference type="ARBA" id="ARBA00023004"/>
    </source>
</evidence>
<keyword evidence="3 6" id="KW-0479">Metal-binding</keyword>
<evidence type="ECO:0000256" key="6">
    <source>
        <dbReference type="PROSITE-ProRule" id="PRU00433"/>
    </source>
</evidence>
<keyword evidence="4" id="KW-0249">Electron transport</keyword>
<keyword evidence="9" id="KW-1185">Reference proteome</keyword>
<organism evidence="8 9">
    <name type="scientific">Vasconcelosia minhoensis LEGE 07310</name>
    <dbReference type="NCBI Taxonomy" id="915328"/>
    <lineage>
        <taxon>Bacteria</taxon>
        <taxon>Bacillati</taxon>
        <taxon>Cyanobacteriota</taxon>
        <taxon>Cyanophyceae</taxon>
        <taxon>Nodosilineales</taxon>
        <taxon>Cymatolegaceae</taxon>
        <taxon>Vasconcelosia</taxon>
        <taxon>Vasconcelosia minhoensis</taxon>
    </lineage>
</organism>
<evidence type="ECO:0000256" key="1">
    <source>
        <dbReference type="ARBA" id="ARBA00022448"/>
    </source>
</evidence>
<sequence length="114" mass="12204">MLQQIGLLLLSLVLAVGLITWGMRALRAADPYMQSVLSTAGNAARGEEIFKLNCATCHGLEASGEVGPNLHGVSDRKSRVALINQVISGNTPPMPQFQPTAKDMADLLEFLETL</sequence>
<dbReference type="GO" id="GO:0009055">
    <property type="term" value="F:electron transfer activity"/>
    <property type="evidence" value="ECO:0007669"/>
    <property type="project" value="InterPro"/>
</dbReference>
<keyword evidence="5 6" id="KW-0408">Iron</keyword>
<dbReference type="EMBL" id="JADEXG010000009">
    <property type="protein sequence ID" value="MBE9076753.1"/>
    <property type="molecule type" value="Genomic_DNA"/>
</dbReference>